<organism evidence="2 3">
    <name type="scientific">Puccinia sorghi</name>
    <dbReference type="NCBI Taxonomy" id="27349"/>
    <lineage>
        <taxon>Eukaryota</taxon>
        <taxon>Fungi</taxon>
        <taxon>Dikarya</taxon>
        <taxon>Basidiomycota</taxon>
        <taxon>Pucciniomycotina</taxon>
        <taxon>Pucciniomycetes</taxon>
        <taxon>Pucciniales</taxon>
        <taxon>Pucciniaceae</taxon>
        <taxon>Puccinia</taxon>
    </lineage>
</organism>
<dbReference type="VEuPathDB" id="FungiDB:VP01_554g7"/>
<dbReference type="AlphaFoldDB" id="A0A0L6UJY1"/>
<accession>A0A0L6UJY1</accession>
<keyword evidence="3" id="KW-1185">Reference proteome</keyword>
<comment type="caution">
    <text evidence="2">The sequence shown here is derived from an EMBL/GenBank/DDBJ whole genome shotgun (WGS) entry which is preliminary data.</text>
</comment>
<dbReference type="EMBL" id="LAVV01010774">
    <property type="protein sequence ID" value="KNZ48592.1"/>
    <property type="molecule type" value="Genomic_DNA"/>
</dbReference>
<feature type="domain" description="Retrotransposon gag" evidence="1">
    <location>
        <begin position="2"/>
        <end position="82"/>
    </location>
</feature>
<proteinExistence type="predicted"/>
<gene>
    <name evidence="2" type="ORF">VP01_554g7</name>
</gene>
<evidence type="ECO:0000313" key="3">
    <source>
        <dbReference type="Proteomes" id="UP000037035"/>
    </source>
</evidence>
<dbReference type="Pfam" id="PF03732">
    <property type="entry name" value="Retrotrans_gag"/>
    <property type="match status" value="1"/>
</dbReference>
<dbReference type="InterPro" id="IPR005162">
    <property type="entry name" value="Retrotrans_gag_dom"/>
</dbReference>
<sequence>MTDYAATWSQPYLTKVCSGEAVVFSEFIDDFQSSFFDHNRRHHAEVALRNLCQTGTVVSYTQDFNLHARTVGWPNGPLMSLYQNRLKENIQLAVVMSNIEFNSLLAMQAMALKAGQTIEGIRHGRPIITPIPSTSTSAPDPNAMDLSSFQRNPNNCLSDAERAPWAELNLCFRSGQAGHVSCGCLNGRRKYQGRQKTSFSYWC</sequence>
<reference evidence="2 3" key="1">
    <citation type="submission" date="2015-08" db="EMBL/GenBank/DDBJ databases">
        <title>Next Generation Sequencing and Analysis of the Genome of Puccinia sorghi L Schw, the Causal Agent of Maize Common Rust.</title>
        <authorList>
            <person name="Rochi L."/>
            <person name="Burguener G."/>
            <person name="Darino M."/>
            <person name="Turjanski A."/>
            <person name="Kreff E."/>
            <person name="Dieguez M.J."/>
            <person name="Sacco F."/>
        </authorList>
    </citation>
    <scope>NUCLEOTIDE SEQUENCE [LARGE SCALE GENOMIC DNA]</scope>
    <source>
        <strain evidence="2 3">RO10H11247</strain>
    </source>
</reference>
<dbReference type="Proteomes" id="UP000037035">
    <property type="component" value="Unassembled WGS sequence"/>
</dbReference>
<dbReference type="OrthoDB" id="2507259at2759"/>
<evidence type="ECO:0000259" key="1">
    <source>
        <dbReference type="Pfam" id="PF03732"/>
    </source>
</evidence>
<evidence type="ECO:0000313" key="2">
    <source>
        <dbReference type="EMBL" id="KNZ48592.1"/>
    </source>
</evidence>
<name>A0A0L6UJY1_9BASI</name>
<protein>
    <recommendedName>
        <fullName evidence="1">Retrotransposon gag domain-containing protein</fullName>
    </recommendedName>
</protein>